<evidence type="ECO:0000313" key="3">
    <source>
        <dbReference type="Proteomes" id="UP000814176"/>
    </source>
</evidence>
<accession>A0ABQ8KJ97</accession>
<name>A0ABQ8KJ97_9APHY</name>
<dbReference type="Pfam" id="PF00583">
    <property type="entry name" value="Acetyltransf_1"/>
    <property type="match status" value="1"/>
</dbReference>
<keyword evidence="3" id="KW-1185">Reference proteome</keyword>
<dbReference type="Proteomes" id="UP000814176">
    <property type="component" value="Unassembled WGS sequence"/>
</dbReference>
<feature type="domain" description="N-acetyltransferase" evidence="1">
    <location>
        <begin position="145"/>
        <end position="190"/>
    </location>
</feature>
<dbReference type="CDD" id="cd04301">
    <property type="entry name" value="NAT_SF"/>
    <property type="match status" value="1"/>
</dbReference>
<evidence type="ECO:0000313" key="2">
    <source>
        <dbReference type="EMBL" id="KAH9837911.1"/>
    </source>
</evidence>
<proteinExistence type="predicted"/>
<dbReference type="EMBL" id="JADCUA010000008">
    <property type="protein sequence ID" value="KAH9837911.1"/>
    <property type="molecule type" value="Genomic_DNA"/>
</dbReference>
<dbReference type="InterPro" id="IPR000182">
    <property type="entry name" value="GNAT_dom"/>
</dbReference>
<organism evidence="2 3">
    <name type="scientific">Rhodofomes roseus</name>
    <dbReference type="NCBI Taxonomy" id="34475"/>
    <lineage>
        <taxon>Eukaryota</taxon>
        <taxon>Fungi</taxon>
        <taxon>Dikarya</taxon>
        <taxon>Basidiomycota</taxon>
        <taxon>Agaricomycotina</taxon>
        <taxon>Agaricomycetes</taxon>
        <taxon>Polyporales</taxon>
        <taxon>Rhodofomes</taxon>
    </lineage>
</organism>
<protein>
    <recommendedName>
        <fullName evidence="1">N-acetyltransferase domain-containing protein</fullName>
    </recommendedName>
</protein>
<reference evidence="2 3" key="1">
    <citation type="journal article" date="2021" name="Environ. Microbiol.">
        <title>Gene family expansions and transcriptome signatures uncover fungal adaptations to wood decay.</title>
        <authorList>
            <person name="Hage H."/>
            <person name="Miyauchi S."/>
            <person name="Viragh M."/>
            <person name="Drula E."/>
            <person name="Min B."/>
            <person name="Chaduli D."/>
            <person name="Navarro D."/>
            <person name="Favel A."/>
            <person name="Norest M."/>
            <person name="Lesage-Meessen L."/>
            <person name="Balint B."/>
            <person name="Merenyi Z."/>
            <person name="de Eugenio L."/>
            <person name="Morin E."/>
            <person name="Martinez A.T."/>
            <person name="Baldrian P."/>
            <person name="Stursova M."/>
            <person name="Martinez M.J."/>
            <person name="Novotny C."/>
            <person name="Magnuson J.K."/>
            <person name="Spatafora J.W."/>
            <person name="Maurice S."/>
            <person name="Pangilinan J."/>
            <person name="Andreopoulos W."/>
            <person name="LaButti K."/>
            <person name="Hundley H."/>
            <person name="Na H."/>
            <person name="Kuo A."/>
            <person name="Barry K."/>
            <person name="Lipzen A."/>
            <person name="Henrissat B."/>
            <person name="Riley R."/>
            <person name="Ahrendt S."/>
            <person name="Nagy L.G."/>
            <person name="Grigoriev I.V."/>
            <person name="Martin F."/>
            <person name="Rosso M.N."/>
        </authorList>
    </citation>
    <scope>NUCLEOTIDE SEQUENCE [LARGE SCALE GENOMIC DNA]</scope>
    <source>
        <strain evidence="2 3">CIRM-BRFM 1785</strain>
    </source>
</reference>
<dbReference type="GeneID" id="72008099"/>
<dbReference type="RefSeq" id="XP_047779949.1">
    <property type="nucleotide sequence ID" value="XM_047927367.1"/>
</dbReference>
<dbReference type="SUPFAM" id="SSF55729">
    <property type="entry name" value="Acyl-CoA N-acyltransferases (Nat)"/>
    <property type="match status" value="1"/>
</dbReference>
<dbReference type="InterPro" id="IPR016181">
    <property type="entry name" value="Acyl_CoA_acyltransferase"/>
</dbReference>
<dbReference type="Gene3D" id="3.40.630.30">
    <property type="match status" value="1"/>
</dbReference>
<sequence length="234" mass="26233">MTTVVLPSNITILEVKQPTEAMIDQAVKLTNALQVGDPSCKAWTGGNLELLPLLMRSIIKATWLCEGAGVTYVATDEEGALVGYSQWIPSGRDLFDSEDQRQFGFYEFMEKMSDEGKKYFEESLGRDFPKFLDEAFGIPQSQIKTHFCNLVMVQPEHQGKGIATTMFKMAYEKAKQTGAVVTLSTGSEDNLTNDLQIVVYEHIGMTLKGHQVFQSPWGEWSSWAFAWETNPKEP</sequence>
<gene>
    <name evidence="2" type="ORF">C8Q71DRAFT_857083</name>
</gene>
<comment type="caution">
    <text evidence="2">The sequence shown here is derived from an EMBL/GenBank/DDBJ whole genome shotgun (WGS) entry which is preliminary data.</text>
</comment>
<evidence type="ECO:0000259" key="1">
    <source>
        <dbReference type="Pfam" id="PF00583"/>
    </source>
</evidence>